<dbReference type="Gene3D" id="3.40.50.620">
    <property type="entry name" value="HUPs"/>
    <property type="match status" value="1"/>
</dbReference>
<evidence type="ECO:0000313" key="4">
    <source>
        <dbReference type="Proteomes" id="UP000190102"/>
    </source>
</evidence>
<dbReference type="PANTHER" id="PTHR46268:SF15">
    <property type="entry name" value="UNIVERSAL STRESS PROTEIN HP_0031"/>
    <property type="match status" value="1"/>
</dbReference>
<dbReference type="STRING" id="115783.SAMN02745119_01196"/>
<reference evidence="4" key="1">
    <citation type="submission" date="2017-02" db="EMBL/GenBank/DDBJ databases">
        <authorList>
            <person name="Varghese N."/>
            <person name="Submissions S."/>
        </authorList>
    </citation>
    <scope>NUCLEOTIDE SEQUENCE [LARGE SCALE GENOMIC DNA]</scope>
    <source>
        <strain evidence="4">ATCC BAA-34</strain>
    </source>
</reference>
<dbReference type="SUPFAM" id="SSF52402">
    <property type="entry name" value="Adenine nucleotide alpha hydrolases-like"/>
    <property type="match status" value="1"/>
</dbReference>
<dbReference type="InterPro" id="IPR006015">
    <property type="entry name" value="Universal_stress_UspA"/>
</dbReference>
<dbReference type="RefSeq" id="WP_078789452.1">
    <property type="nucleotide sequence ID" value="NZ_FUWR01000004.1"/>
</dbReference>
<organism evidence="3 4">
    <name type="scientific">Trichlorobacter thiogenes</name>
    <dbReference type="NCBI Taxonomy" id="115783"/>
    <lineage>
        <taxon>Bacteria</taxon>
        <taxon>Pseudomonadati</taxon>
        <taxon>Thermodesulfobacteriota</taxon>
        <taxon>Desulfuromonadia</taxon>
        <taxon>Geobacterales</taxon>
        <taxon>Geobacteraceae</taxon>
        <taxon>Trichlorobacter</taxon>
    </lineage>
</organism>
<name>A0A1T4M6T7_9BACT</name>
<dbReference type="CDD" id="cd00293">
    <property type="entry name" value="USP-like"/>
    <property type="match status" value="1"/>
</dbReference>
<dbReference type="OrthoDB" id="9788959at2"/>
<dbReference type="EMBL" id="FUWR01000004">
    <property type="protein sequence ID" value="SJZ62703.1"/>
    <property type="molecule type" value="Genomic_DNA"/>
</dbReference>
<dbReference type="InterPro" id="IPR006016">
    <property type="entry name" value="UspA"/>
</dbReference>
<proteinExistence type="inferred from homology"/>
<dbReference type="Pfam" id="PF00582">
    <property type="entry name" value="Usp"/>
    <property type="match status" value="1"/>
</dbReference>
<dbReference type="AlphaFoldDB" id="A0A1T4M6T7"/>
<gene>
    <name evidence="3" type="ORF">SAMN02745119_01196</name>
</gene>
<dbReference type="InterPro" id="IPR014729">
    <property type="entry name" value="Rossmann-like_a/b/a_fold"/>
</dbReference>
<sequence>MLNLRKKILVAIDGSPYSDKAAEEAVRMAAGNRSQFKSKVFALLVVPNAQSSSYSDFVPVKPLTETEQWDDLRKRIFYIVEKSAAEYDVPLEMIVEAGEPAEKLVEFAKQEGVDVIVIGSSGKGFLERRLKGSVSRRVAELAPCSVYLVRA</sequence>
<dbReference type="PRINTS" id="PR01438">
    <property type="entry name" value="UNVRSLSTRESS"/>
</dbReference>
<evidence type="ECO:0000256" key="1">
    <source>
        <dbReference type="ARBA" id="ARBA00008791"/>
    </source>
</evidence>
<dbReference type="PANTHER" id="PTHR46268">
    <property type="entry name" value="STRESS RESPONSE PROTEIN NHAX"/>
    <property type="match status" value="1"/>
</dbReference>
<feature type="domain" description="UspA" evidence="2">
    <location>
        <begin position="6"/>
        <end position="150"/>
    </location>
</feature>
<protein>
    <submittedName>
        <fullName evidence="3">Nucleotide-binding universal stress protein, UspA family</fullName>
    </submittedName>
</protein>
<evidence type="ECO:0000313" key="3">
    <source>
        <dbReference type="EMBL" id="SJZ62703.1"/>
    </source>
</evidence>
<keyword evidence="4" id="KW-1185">Reference proteome</keyword>
<accession>A0A1T4M6T7</accession>
<comment type="similarity">
    <text evidence="1">Belongs to the universal stress protein A family.</text>
</comment>
<dbReference type="Proteomes" id="UP000190102">
    <property type="component" value="Unassembled WGS sequence"/>
</dbReference>
<evidence type="ECO:0000259" key="2">
    <source>
        <dbReference type="Pfam" id="PF00582"/>
    </source>
</evidence>